<sequence length="1497" mass="158894">VREIAEHLAGDGAPVPDCYLGQELLKPGTPLSASGIRDGSVLGLGHPVPHDDGAYGPGRGRMPQPVDPSDGNGTGPAVELQLIGGPDAGRVHLLGMGTYDIGPAPGSAVPLHGQDVPAAGVRLTVRPDGTAVVALPADGGAALSLPEPPPDRAPVDAPDLPLSDAEEERRQAPAPPPDLPPGWTEWPIGGELVCGEYLLRLAEPTEADAAVTPSEEGTGLDYNRPPRIVPPLAPEQFRLPGPPSPPGRRPIPVLVTVAPLFMGAAMVYFFDSYYFMFFALMSPVLMVGNHLSSLRSGRKEYEENVHNYRARRADLEEDVRRMVADERRLRVLSAPDPAALGLMAVGPGVRLWERRRSDPDHLMLRIGTSRQPSLLQIEDGAREDNHRSVCWQIPDVPVAVDLAGSGVVGFAGEGPQARALARWAVAQAAVLHSPRDLRITVLTDAESADSWSWLRWLPHARSGPVGAAEDSGPVTLLGNDSETVANRIAELVATIRRRAQADRATLSRVLLSEPDIMVVLDGARRLRDVPGAVQVLKEGPAVRIFLLCVDQKERLLPEECTTVVSIARHELTARRTGLPDQTGVRPDFVEPAWCERVARGLAPVRDVTPEADGGLPDRVGLLDLLGLEPPRSEEIAGRWRERPASTVAVIGSGYDGPASFDLVKDGPHALIAGTTGSGKSELLQTFVASLAAANHPEEMTFVLVDYKGGSAFKDCVRLPHTLGMVTDLDSHLVQRALESLTAELIRREHILARAGAKDHPQYRAMRRRDPGLPPLPRLLLVIDEFATLVREVEGFIPGLVSIAQRGRSLGIHLVLATQRPAGVISNDIRANTNLRIALRVTDPSESQDVIDTTDAATISSGTPGRALARTGHRSVQAFQTAYVGTARPVDEPAEAAPAPARLWSAELPWQRLGRTAEAPSRGEETAEIELPDVPTDLTALVEAVGAAAQSLGHTPQPSPWLPALGTGVLLNELPEPPAPAEGRLAPVVWGVEDLPALQAQLPVVLDLETFGHLYVLGMPRSGRTQVLRTLAGSVARTLSCADVHLYGIDAGGGALAALTALPHCGSVVSRADTERLDRLVTRLVADLARRQELLTAHSAGNLTELRATLPAAERPPHIFVLIDGYDALNVLISEYDNGRLLNDLITLLREGAAAGVHIVATSERSLHSGRLATLNSDRLLLRLSDRTDYSVAGIDGRRVPADIPPGRGWRTANGAETQVALLAPGSTGQEQAEALRAIGRTATARDSAVPPVRRPFRIGVLPARVDFKEAYEKVPAGRRRPLWGLIGLGGDDIAPVGADFTDKSPTFVVAGPPGTGRSTALACLSVSLLAGGTGIVAITPRESPLRALHQHPRARVLATAGPSAEELREAIGAVGGPAVVVIDDADLLEEYTSADPLLKEVIAAGRDRGLGLACAGTAEKINHAIGGWLAEARNGRKGLLLSPQSMAEGDFIGGRLAHNLLRVNRPPGRGYTTDPESGALITVLVPETVLHLTGGDA</sequence>
<dbReference type="GO" id="GO:0051301">
    <property type="term" value="P:cell division"/>
    <property type="evidence" value="ECO:0007669"/>
    <property type="project" value="UniProtKB-KW"/>
</dbReference>
<organism evidence="7 8">
    <name type="scientific">Streptomyces clavuligerus</name>
    <dbReference type="NCBI Taxonomy" id="1901"/>
    <lineage>
        <taxon>Bacteria</taxon>
        <taxon>Bacillati</taxon>
        <taxon>Actinomycetota</taxon>
        <taxon>Actinomycetes</taxon>
        <taxon>Kitasatosporales</taxon>
        <taxon>Streptomycetaceae</taxon>
        <taxon>Streptomyces</taxon>
    </lineage>
</organism>
<name>D5SJR7_STRCL</name>
<dbReference type="eggNOG" id="COG0470">
    <property type="taxonomic scope" value="Bacteria"/>
</dbReference>
<evidence type="ECO:0000256" key="4">
    <source>
        <dbReference type="SAM" id="Coils"/>
    </source>
</evidence>
<feature type="binding site" evidence="3">
    <location>
        <begin position="1017"/>
        <end position="1024"/>
    </location>
    <ligand>
        <name>ATP</name>
        <dbReference type="ChEBI" id="CHEBI:30616"/>
    </ligand>
</feature>
<dbReference type="CDD" id="cd01127">
    <property type="entry name" value="TrwB_TraG_TraD_VirD4"/>
    <property type="match status" value="1"/>
</dbReference>
<gene>
    <name evidence="7" type="ORF">SCLAV_p0673</name>
</gene>
<feature type="binding site" evidence="3">
    <location>
        <begin position="673"/>
        <end position="680"/>
    </location>
    <ligand>
        <name>ATP</name>
        <dbReference type="ChEBI" id="CHEBI:30616"/>
    </ligand>
</feature>
<feature type="region of interest" description="Disordered" evidence="5">
    <location>
        <begin position="140"/>
        <end position="183"/>
    </location>
</feature>
<accession>D5SJR7</accession>
<dbReference type="PROSITE" id="PS50901">
    <property type="entry name" value="FTSK"/>
    <property type="match status" value="2"/>
</dbReference>
<keyword evidence="7" id="KW-0132">Cell division</keyword>
<keyword evidence="2 3" id="KW-0067">ATP-binding</keyword>
<dbReference type="RefSeq" id="WP_003963229.1">
    <property type="nucleotide sequence ID" value="NZ_CM000914.1"/>
</dbReference>
<dbReference type="PANTHER" id="PTHR22683">
    <property type="entry name" value="SPORULATION PROTEIN RELATED"/>
    <property type="match status" value="1"/>
</dbReference>
<keyword evidence="7" id="KW-0614">Plasmid</keyword>
<geneLocation type="plasmid" evidence="7 8">
    <name>pSCL4</name>
</geneLocation>
<feature type="non-terminal residue" evidence="7">
    <location>
        <position position="1"/>
    </location>
</feature>
<dbReference type="Pfam" id="PF01580">
    <property type="entry name" value="FtsK_SpoIIIE"/>
    <property type="match status" value="2"/>
</dbReference>
<keyword evidence="4" id="KW-0175">Coiled coil</keyword>
<keyword evidence="8" id="KW-1185">Reference proteome</keyword>
<evidence type="ECO:0000256" key="1">
    <source>
        <dbReference type="ARBA" id="ARBA00022741"/>
    </source>
</evidence>
<evidence type="ECO:0000259" key="6">
    <source>
        <dbReference type="PROSITE" id="PS50901"/>
    </source>
</evidence>
<dbReference type="EMBL" id="CM000914">
    <property type="protein sequence ID" value="EFG04160.2"/>
    <property type="molecule type" value="Genomic_DNA"/>
</dbReference>
<dbReference type="Proteomes" id="UP000002357">
    <property type="component" value="Plasmid pSCL4"/>
</dbReference>
<dbReference type="SUPFAM" id="SSF52540">
    <property type="entry name" value="P-loop containing nucleoside triphosphate hydrolases"/>
    <property type="match status" value="3"/>
</dbReference>
<feature type="coiled-coil region" evidence="4">
    <location>
        <begin position="291"/>
        <end position="325"/>
    </location>
</feature>
<dbReference type="GO" id="GO:0005524">
    <property type="term" value="F:ATP binding"/>
    <property type="evidence" value="ECO:0007669"/>
    <property type="project" value="UniProtKB-UniRule"/>
</dbReference>
<dbReference type="InterPro" id="IPR027417">
    <property type="entry name" value="P-loop_NTPase"/>
</dbReference>
<evidence type="ECO:0000313" key="8">
    <source>
        <dbReference type="Proteomes" id="UP000002357"/>
    </source>
</evidence>
<dbReference type="SMART" id="SM00382">
    <property type="entry name" value="AAA"/>
    <property type="match status" value="3"/>
</dbReference>
<dbReference type="GO" id="GO:0003677">
    <property type="term" value="F:DNA binding"/>
    <property type="evidence" value="ECO:0007669"/>
    <property type="project" value="InterPro"/>
</dbReference>
<dbReference type="InterPro" id="IPR050206">
    <property type="entry name" value="FtsK/SpoIIIE/SftA"/>
</dbReference>
<evidence type="ECO:0000313" key="7">
    <source>
        <dbReference type="EMBL" id="EFG04160.2"/>
    </source>
</evidence>
<proteinExistence type="predicted"/>
<feature type="domain" description="FtsK" evidence="6">
    <location>
        <begin position="1000"/>
        <end position="1198"/>
    </location>
</feature>
<evidence type="ECO:0000256" key="2">
    <source>
        <dbReference type="ARBA" id="ARBA00022840"/>
    </source>
</evidence>
<dbReference type="InterPro" id="IPR003593">
    <property type="entry name" value="AAA+_ATPase"/>
</dbReference>
<reference evidence="7 8" key="1">
    <citation type="journal article" date="2010" name="Genome Biol. Evol.">
        <title>The sequence of a 1.8-mb bacterial linear plasmid reveals a rich evolutionary reservoir of secondary metabolic pathways.</title>
        <authorList>
            <person name="Medema M.H."/>
            <person name="Trefzer A."/>
            <person name="Kovalchuk A."/>
            <person name="van den Berg M."/>
            <person name="Mueller U."/>
            <person name="Heijne W."/>
            <person name="Wu L."/>
            <person name="Alam M.T."/>
            <person name="Ronning C.M."/>
            <person name="Nierman W.C."/>
            <person name="Bovenberg R.A.L."/>
            <person name="Breitling R."/>
            <person name="Takano E."/>
        </authorList>
    </citation>
    <scope>NUCLEOTIDE SEQUENCE [LARGE SCALE GENOMIC DNA]</scope>
    <source>
        <strain evidence="8">ATCC 27064 / DSM 738 / JCM 4710 / NBRC 13307 / NCIMB 12785 / NRRL 3585 / VKM Ac-602</strain>
        <plasmid evidence="7">pSCL4</plasmid>
    </source>
</reference>
<feature type="domain" description="FtsK" evidence="6">
    <location>
        <begin position="655"/>
        <end position="847"/>
    </location>
</feature>
<keyword evidence="1 3" id="KW-0547">Nucleotide-binding</keyword>
<dbReference type="InterPro" id="IPR002543">
    <property type="entry name" value="FtsK_dom"/>
</dbReference>
<evidence type="ECO:0000256" key="5">
    <source>
        <dbReference type="SAM" id="MobiDB-lite"/>
    </source>
</evidence>
<evidence type="ECO:0000256" key="3">
    <source>
        <dbReference type="PROSITE-ProRule" id="PRU00289"/>
    </source>
</evidence>
<keyword evidence="7" id="KW-0131">Cell cycle</keyword>
<dbReference type="PANTHER" id="PTHR22683:SF1">
    <property type="entry name" value="TYPE VII SECRETION SYSTEM PROTEIN ESSC"/>
    <property type="match status" value="1"/>
</dbReference>
<protein>
    <submittedName>
        <fullName evidence="7">Cell division-related protein</fullName>
    </submittedName>
</protein>
<dbReference type="eggNOG" id="COG1674">
    <property type="taxonomic scope" value="Bacteria"/>
</dbReference>
<dbReference type="Gene3D" id="3.40.50.300">
    <property type="entry name" value="P-loop containing nucleotide triphosphate hydrolases"/>
    <property type="match status" value="4"/>
</dbReference>